<reference evidence="2 3" key="1">
    <citation type="submission" date="2019-11" db="EMBL/GenBank/DDBJ databases">
        <title>Whole genome sequence of Oryza granulata.</title>
        <authorList>
            <person name="Li W."/>
        </authorList>
    </citation>
    <scope>NUCLEOTIDE SEQUENCE [LARGE SCALE GENOMIC DNA]</scope>
    <source>
        <strain evidence="3">cv. Menghai</strain>
        <tissue evidence="2">Leaf</tissue>
    </source>
</reference>
<feature type="transmembrane region" description="Helical" evidence="1">
    <location>
        <begin position="32"/>
        <end position="51"/>
    </location>
</feature>
<sequence>MNSSRLVGRAVCPGADATGCLSRGQDVPKTSFAFALLTVAAQANLACLLLLEEKPAARPPAPRPACWVAWLLAVCTWASVTLIFLAYISYGGVVAPTSLEWAVWGGVYQQIQKIGRMIMIGK</sequence>
<accession>A0A6G1D5T3</accession>
<gene>
    <name evidence="2" type="ORF">E2562_015653</name>
</gene>
<evidence type="ECO:0000313" key="2">
    <source>
        <dbReference type="EMBL" id="KAF0907113.1"/>
    </source>
</evidence>
<feature type="transmembrane region" description="Helical" evidence="1">
    <location>
        <begin position="67"/>
        <end position="90"/>
    </location>
</feature>
<keyword evidence="1" id="KW-0812">Transmembrane</keyword>
<dbReference type="Proteomes" id="UP000479710">
    <property type="component" value="Unassembled WGS sequence"/>
</dbReference>
<keyword evidence="1" id="KW-1133">Transmembrane helix</keyword>
<name>A0A6G1D5T3_9ORYZ</name>
<keyword evidence="3" id="KW-1185">Reference proteome</keyword>
<dbReference type="EMBL" id="SPHZ02000007">
    <property type="protein sequence ID" value="KAF0907113.1"/>
    <property type="molecule type" value="Genomic_DNA"/>
</dbReference>
<protein>
    <submittedName>
        <fullName evidence="2">Uncharacterized protein</fullName>
    </submittedName>
</protein>
<organism evidence="2 3">
    <name type="scientific">Oryza meyeriana var. granulata</name>
    <dbReference type="NCBI Taxonomy" id="110450"/>
    <lineage>
        <taxon>Eukaryota</taxon>
        <taxon>Viridiplantae</taxon>
        <taxon>Streptophyta</taxon>
        <taxon>Embryophyta</taxon>
        <taxon>Tracheophyta</taxon>
        <taxon>Spermatophyta</taxon>
        <taxon>Magnoliopsida</taxon>
        <taxon>Liliopsida</taxon>
        <taxon>Poales</taxon>
        <taxon>Poaceae</taxon>
        <taxon>BOP clade</taxon>
        <taxon>Oryzoideae</taxon>
        <taxon>Oryzeae</taxon>
        <taxon>Oryzinae</taxon>
        <taxon>Oryza</taxon>
        <taxon>Oryza meyeriana</taxon>
    </lineage>
</organism>
<comment type="caution">
    <text evidence="2">The sequence shown here is derived from an EMBL/GenBank/DDBJ whole genome shotgun (WGS) entry which is preliminary data.</text>
</comment>
<evidence type="ECO:0000256" key="1">
    <source>
        <dbReference type="SAM" id="Phobius"/>
    </source>
</evidence>
<evidence type="ECO:0000313" key="3">
    <source>
        <dbReference type="Proteomes" id="UP000479710"/>
    </source>
</evidence>
<dbReference type="AlphaFoldDB" id="A0A6G1D5T3"/>
<keyword evidence="1" id="KW-0472">Membrane</keyword>
<dbReference type="OrthoDB" id="10273996at2759"/>
<proteinExistence type="predicted"/>